<dbReference type="CDD" id="cd02440">
    <property type="entry name" value="AdoMet_MTases"/>
    <property type="match status" value="1"/>
</dbReference>
<evidence type="ECO:0000313" key="6">
    <source>
        <dbReference type="Proteomes" id="UP000317550"/>
    </source>
</evidence>
<dbReference type="OrthoDB" id="9797252at2"/>
<evidence type="ECO:0000256" key="2">
    <source>
        <dbReference type="ARBA" id="ARBA00022603"/>
    </source>
</evidence>
<feature type="domain" description="Methyltransferase type 11" evidence="4">
    <location>
        <begin position="41"/>
        <end position="128"/>
    </location>
</feature>
<dbReference type="InterPro" id="IPR013216">
    <property type="entry name" value="Methyltransf_11"/>
</dbReference>
<dbReference type="Gene3D" id="3.40.50.150">
    <property type="entry name" value="Vaccinia Virus protein VP39"/>
    <property type="match status" value="1"/>
</dbReference>
<dbReference type="KEGG" id="cari:FNU76_19845"/>
<evidence type="ECO:0000259" key="4">
    <source>
        <dbReference type="Pfam" id="PF08241"/>
    </source>
</evidence>
<gene>
    <name evidence="5" type="ORF">FNU76_19845</name>
</gene>
<reference evidence="6" key="1">
    <citation type="submission" date="2019-07" db="EMBL/GenBank/DDBJ databases">
        <title>Chitinimonas sp. nov., isolated from Ny-Alesund, arctica soil.</title>
        <authorList>
            <person name="Xu Q."/>
            <person name="Peng F."/>
        </authorList>
    </citation>
    <scope>NUCLEOTIDE SEQUENCE [LARGE SCALE GENOMIC DNA]</scope>
    <source>
        <strain evidence="6">R3-44</strain>
    </source>
</reference>
<comment type="similarity">
    <text evidence="1">Belongs to the methyltransferase superfamily.</text>
</comment>
<protein>
    <submittedName>
        <fullName evidence="5">Class I SAM-dependent methyltransferase</fullName>
    </submittedName>
</protein>
<dbReference type="GO" id="GO:0032259">
    <property type="term" value="P:methylation"/>
    <property type="evidence" value="ECO:0007669"/>
    <property type="project" value="UniProtKB-KW"/>
</dbReference>
<dbReference type="Pfam" id="PF08241">
    <property type="entry name" value="Methyltransf_11"/>
    <property type="match status" value="1"/>
</dbReference>
<organism evidence="5 6">
    <name type="scientific">Chitinimonas arctica</name>
    <dbReference type="NCBI Taxonomy" id="2594795"/>
    <lineage>
        <taxon>Bacteria</taxon>
        <taxon>Pseudomonadati</taxon>
        <taxon>Pseudomonadota</taxon>
        <taxon>Betaproteobacteria</taxon>
        <taxon>Neisseriales</taxon>
        <taxon>Chitinibacteraceae</taxon>
        <taxon>Chitinimonas</taxon>
    </lineage>
</organism>
<accession>A0A516SK83</accession>
<dbReference type="AlphaFoldDB" id="A0A516SK83"/>
<keyword evidence="3 5" id="KW-0808">Transferase</keyword>
<sequence length="249" mass="27972">MRFQDHFSRQASTYAQYRPSYPEDLFDWLACQASRRGLAWDVATGSGQSAVALAQRFTEVIATEPSAAQLANAARRPNINYRQEPAERASLADGSADLITVAQALHWFDLPAFLTEAARVLRPGGVLAVWCYELFSVDADIDAIVADYYHGTVGPYWPPERRWLEQGYAGLALPYASLATPAFTMALDWNLDMLLGYLASWSATQRYRDERQHDPLPEIRNRLAAAWGEPAHTRRINWPLTVQACRKPA</sequence>
<dbReference type="InterPro" id="IPR051052">
    <property type="entry name" value="Diverse_substrate_MTase"/>
</dbReference>
<name>A0A516SK83_9NEIS</name>
<evidence type="ECO:0000313" key="5">
    <source>
        <dbReference type="EMBL" id="QDQ28428.1"/>
    </source>
</evidence>
<keyword evidence="6" id="KW-1185">Reference proteome</keyword>
<dbReference type="PANTHER" id="PTHR44942:SF4">
    <property type="entry name" value="METHYLTRANSFERASE TYPE 11 DOMAIN-CONTAINING PROTEIN"/>
    <property type="match status" value="1"/>
</dbReference>
<proteinExistence type="inferred from homology"/>
<dbReference type="GO" id="GO:0008757">
    <property type="term" value="F:S-adenosylmethionine-dependent methyltransferase activity"/>
    <property type="evidence" value="ECO:0007669"/>
    <property type="project" value="InterPro"/>
</dbReference>
<dbReference type="RefSeq" id="WP_144279811.1">
    <property type="nucleotide sequence ID" value="NZ_CP041730.1"/>
</dbReference>
<dbReference type="EMBL" id="CP041730">
    <property type="protein sequence ID" value="QDQ28428.1"/>
    <property type="molecule type" value="Genomic_DNA"/>
</dbReference>
<evidence type="ECO:0000256" key="1">
    <source>
        <dbReference type="ARBA" id="ARBA00008361"/>
    </source>
</evidence>
<dbReference type="InterPro" id="IPR029063">
    <property type="entry name" value="SAM-dependent_MTases_sf"/>
</dbReference>
<evidence type="ECO:0000256" key="3">
    <source>
        <dbReference type="ARBA" id="ARBA00022679"/>
    </source>
</evidence>
<keyword evidence="2 5" id="KW-0489">Methyltransferase</keyword>
<dbReference type="PANTHER" id="PTHR44942">
    <property type="entry name" value="METHYLTRANSF_11 DOMAIN-CONTAINING PROTEIN"/>
    <property type="match status" value="1"/>
</dbReference>
<dbReference type="SUPFAM" id="SSF53335">
    <property type="entry name" value="S-adenosyl-L-methionine-dependent methyltransferases"/>
    <property type="match status" value="1"/>
</dbReference>
<dbReference type="Proteomes" id="UP000317550">
    <property type="component" value="Chromosome"/>
</dbReference>